<dbReference type="InterPro" id="IPR019786">
    <property type="entry name" value="Zinc_finger_PHD-type_CS"/>
</dbReference>
<dbReference type="SMART" id="SM00249">
    <property type="entry name" value="PHD"/>
    <property type="match status" value="1"/>
</dbReference>
<keyword evidence="2" id="KW-0479">Metal-binding</keyword>
<evidence type="ECO:0000256" key="5">
    <source>
        <dbReference type="ARBA" id="ARBA00023242"/>
    </source>
</evidence>
<dbReference type="EMBL" id="KL367682">
    <property type="protein sequence ID" value="KFD60250.1"/>
    <property type="molecule type" value="Genomic_DNA"/>
</dbReference>
<dbReference type="PANTHER" id="PTHR46802">
    <property type="entry name" value="TYROSINE-PROTEIN KINASE BAZ1B"/>
    <property type="match status" value="1"/>
</dbReference>
<feature type="compositionally biased region" description="Basic residues" evidence="9">
    <location>
        <begin position="274"/>
        <end position="283"/>
    </location>
</feature>
<keyword evidence="10" id="KW-0472">Membrane</keyword>
<dbReference type="AlphaFoldDB" id="A0A085MSQ4"/>
<reference evidence="14" key="1">
    <citation type="journal article" date="2014" name="Nat. Genet.">
        <title>Genome and transcriptome of the porcine whipworm Trichuris suis.</title>
        <authorList>
            <person name="Jex A.R."/>
            <person name="Nejsum P."/>
            <person name="Schwarz E.M."/>
            <person name="Hu L."/>
            <person name="Young N.D."/>
            <person name="Hall R.S."/>
            <person name="Korhonen P.K."/>
            <person name="Liao S."/>
            <person name="Thamsborg S."/>
            <person name="Xia J."/>
            <person name="Xu P."/>
            <person name="Wang S."/>
            <person name="Scheerlinck J.P."/>
            <person name="Hofmann A."/>
            <person name="Sternberg P.W."/>
            <person name="Wang J."/>
            <person name="Gasser R.B."/>
        </authorList>
    </citation>
    <scope>NUCLEOTIDE SEQUENCE [LARGE SCALE GENOMIC DNA]</scope>
    <source>
        <strain evidence="14">DCEP-RM93F</strain>
    </source>
</reference>
<dbReference type="GO" id="GO:0140801">
    <property type="term" value="F:histone H2AXY142 kinase activity"/>
    <property type="evidence" value="ECO:0007669"/>
    <property type="project" value="InterPro"/>
</dbReference>
<dbReference type="GO" id="GO:0006974">
    <property type="term" value="P:DNA damage response"/>
    <property type="evidence" value="ECO:0007669"/>
    <property type="project" value="TreeGrafter"/>
</dbReference>
<name>A0A085MSQ4_9BILA</name>
<feature type="domain" description="WAC" evidence="13">
    <location>
        <begin position="22"/>
        <end position="130"/>
    </location>
</feature>
<dbReference type="InterPro" id="IPR047174">
    <property type="entry name" value="BAZ1B"/>
</dbReference>
<dbReference type="InterPro" id="IPR019787">
    <property type="entry name" value="Znf_PHD-finger"/>
</dbReference>
<feature type="transmembrane region" description="Helical" evidence="10">
    <location>
        <begin position="1144"/>
        <end position="1167"/>
    </location>
</feature>
<evidence type="ECO:0000256" key="8">
    <source>
        <dbReference type="SAM" id="Coils"/>
    </source>
</evidence>
<accession>A0A085MSQ4</accession>
<evidence type="ECO:0000256" key="1">
    <source>
        <dbReference type="ARBA" id="ARBA00004123"/>
    </source>
</evidence>
<dbReference type="Proteomes" id="UP000030758">
    <property type="component" value="Unassembled WGS sequence"/>
</dbReference>
<evidence type="ECO:0000256" key="4">
    <source>
        <dbReference type="ARBA" id="ARBA00022833"/>
    </source>
</evidence>
<dbReference type="PANTHER" id="PTHR46802:SF1">
    <property type="entry name" value="TYROSINE-PROTEIN KINASE BAZ1B"/>
    <property type="match status" value="1"/>
</dbReference>
<evidence type="ECO:0000259" key="12">
    <source>
        <dbReference type="PROSITE" id="PS50827"/>
    </source>
</evidence>
<dbReference type="PROSITE" id="PS50827">
    <property type="entry name" value="DDT"/>
    <property type="match status" value="1"/>
</dbReference>
<protein>
    <recommendedName>
        <fullName evidence="15">PHD-finger</fullName>
    </recommendedName>
</protein>
<evidence type="ECO:0000256" key="7">
    <source>
        <dbReference type="PROSITE-ProRule" id="PRU00475"/>
    </source>
</evidence>
<gene>
    <name evidence="14" type="ORF">M514_11590</name>
</gene>
<feature type="coiled-coil region" evidence="8">
    <location>
        <begin position="740"/>
        <end position="771"/>
    </location>
</feature>
<dbReference type="InterPro" id="IPR013083">
    <property type="entry name" value="Znf_RING/FYVE/PHD"/>
</dbReference>
<keyword evidence="10" id="KW-0812">Transmembrane</keyword>
<keyword evidence="5 7" id="KW-0539">Nucleus</keyword>
<evidence type="ECO:0000256" key="6">
    <source>
        <dbReference type="PROSITE-ProRule" id="PRU00146"/>
    </source>
</evidence>
<dbReference type="InterPro" id="IPR001965">
    <property type="entry name" value="Znf_PHD"/>
</dbReference>
<proteinExistence type="predicted"/>
<evidence type="ECO:0000256" key="9">
    <source>
        <dbReference type="SAM" id="MobiDB-lite"/>
    </source>
</evidence>
<dbReference type="GO" id="GO:0008270">
    <property type="term" value="F:zinc ion binding"/>
    <property type="evidence" value="ECO:0007669"/>
    <property type="project" value="UniProtKB-KW"/>
</dbReference>
<feature type="non-terminal residue" evidence="14">
    <location>
        <position position="1244"/>
    </location>
</feature>
<dbReference type="GO" id="GO:0042393">
    <property type="term" value="F:histone binding"/>
    <property type="evidence" value="ECO:0007669"/>
    <property type="project" value="TreeGrafter"/>
</dbReference>
<comment type="subcellular location">
    <subcellularLocation>
        <location evidence="1 7">Nucleus</location>
    </subcellularLocation>
</comment>
<dbReference type="PROSITE" id="PS51136">
    <property type="entry name" value="WAC"/>
    <property type="match status" value="1"/>
</dbReference>
<feature type="compositionally biased region" description="Polar residues" evidence="9">
    <location>
        <begin position="325"/>
        <end position="339"/>
    </location>
</feature>
<keyword evidence="8" id="KW-0175">Coiled coil</keyword>
<evidence type="ECO:0000256" key="2">
    <source>
        <dbReference type="ARBA" id="ARBA00022723"/>
    </source>
</evidence>
<dbReference type="GO" id="GO:0090535">
    <property type="term" value="C:WICH complex"/>
    <property type="evidence" value="ECO:0007669"/>
    <property type="project" value="InterPro"/>
</dbReference>
<sequence length="1244" mass="141596">MPLHGKAFYVPQPNGSDLLPSKAPFLPLHLKSREELLSFYDEIGNLMESKHWACRTLGRFELTFNQALACEEKCRRKVESEVASVFCNPILAFVHGKVQPLNTVVNDTYSMLSDRFFPGETVAFTDKGGSSWIGEIIGLNKKGHSPCASPEVSSNSRKCDDTDQKHRSFSNSLLLDVQAGSILYNIRILSPDKQCSVADVSASVIRRVKYKLPTHKALRLFVRTFAYKKSYMSSHLPWLVDSDKLEELGIAGERHENARLKKVLEFDMKDKPPSGKKKKKNKRDKGCNIWTKRKIEFPSIDIRRYLKTESGAERISNASRKRNSESAASPDTEMTCSTSSKRRAAVSKQQTLAVDSSIVSDKALHSKCCATSASEEAETVTSICSPPKRKQRKTSEGEIDSWESKLAQLWSNRRNGEKAKNAYSKSADLVVKISSISQIEKFRNEDIRADLLRRFRFRNEKERLKTLPVEEKLECLRQKRREYRLRTIEERKKVEDKTIFPQSLLPVPEPVELPDGITSSIFGDVLCIFAFIESFAGLLDTEGLSKLTLKTFLEYLCQENVSFVYVNEVLIMFLEALLKDEQIVRIVELDTSLVKLELNLYTAPEFARIILRHQAMNYQNSDEGSEDRLHRNLNHSEDTVLDSIVENLGIREFHLFNVQMKLQTFILLMDLLLRTKTAGLFIQKLQEDFRNASKACKNSDLEGKQLTLADCLSKMPPMAASPEHMDVLCKKDGRENAVRQKRLKLERNEAEAKLENELRRAGKEYKRAKSQAENCQRYSAIGMDRNFSRYWFFGSLVPGLYVEKVSSFGIEKNNGIDELHKCDDEATVFPADTESLWYHYGNEAAFDHLVSALLLKGRREGPLKEALIALRPNIVNSMISRDETKEISRTQGVSSHRDMFEQKLLELGRNLMDNSIGVMTNYDQWKGKVTGARKLSEFKEPLIELQQCIKKELLKGVMRSTKSSDSHRTNDGRCQALVKSEIIRAGKVELWRNAVLHCTTWSRLFLLMCILRVCIKWKKFLYRTKCRVCRRATEDKDHVLCEDCSVSYHIYCLRPPLEAIPDKAWYCKLCKRLGKGNDDTLKQKDDLTRQLSGTTEVVGPVSEVMLPVDQSAGFIGPSANGNGARRSGIEACLRMFNKVALSHLAACLALVVETVLSKLFIVLLLYVEPIAKMRTKERLHSRATELREATMFILTDFFQDLTAAVEHATIYFSSILTSLNLSLSFLTSFIFESILTPTAQSLQR</sequence>
<keyword evidence="4" id="KW-0862">Zinc</keyword>
<dbReference type="InterPro" id="IPR011011">
    <property type="entry name" value="Znf_FYVE_PHD"/>
</dbReference>
<dbReference type="InterPro" id="IPR013136">
    <property type="entry name" value="WSTF_Acf1_Cbp146"/>
</dbReference>
<feature type="domain" description="DDT" evidence="12">
    <location>
        <begin position="519"/>
        <end position="583"/>
    </location>
</feature>
<dbReference type="InterPro" id="IPR028941">
    <property type="entry name" value="WHIM2_dom"/>
</dbReference>
<organism evidence="14">
    <name type="scientific">Trichuris suis</name>
    <name type="common">pig whipworm</name>
    <dbReference type="NCBI Taxonomy" id="68888"/>
    <lineage>
        <taxon>Eukaryota</taxon>
        <taxon>Metazoa</taxon>
        <taxon>Ecdysozoa</taxon>
        <taxon>Nematoda</taxon>
        <taxon>Enoplea</taxon>
        <taxon>Dorylaimia</taxon>
        <taxon>Trichinellida</taxon>
        <taxon>Trichuridae</taxon>
        <taxon>Trichuris</taxon>
    </lineage>
</organism>
<dbReference type="SUPFAM" id="SSF57903">
    <property type="entry name" value="FYVE/PHD zinc finger"/>
    <property type="match status" value="1"/>
</dbReference>
<dbReference type="PROSITE" id="PS50016">
    <property type="entry name" value="ZF_PHD_2"/>
    <property type="match status" value="1"/>
</dbReference>
<keyword evidence="3 6" id="KW-0863">Zinc-finger</keyword>
<feature type="region of interest" description="Disordered" evidence="9">
    <location>
        <begin position="313"/>
        <end position="348"/>
    </location>
</feature>
<evidence type="ECO:0000259" key="11">
    <source>
        <dbReference type="PROSITE" id="PS50016"/>
    </source>
</evidence>
<evidence type="ECO:0008006" key="15">
    <source>
        <dbReference type="Google" id="ProtNLM"/>
    </source>
</evidence>
<dbReference type="Pfam" id="PF15613">
    <property type="entry name" value="WSD"/>
    <property type="match status" value="1"/>
</dbReference>
<feature type="domain" description="PHD-type" evidence="11">
    <location>
        <begin position="1023"/>
        <end position="1073"/>
    </location>
</feature>
<dbReference type="InterPro" id="IPR018501">
    <property type="entry name" value="DDT_dom"/>
</dbReference>
<feature type="region of interest" description="Disordered" evidence="9">
    <location>
        <begin position="266"/>
        <end position="285"/>
    </location>
</feature>
<keyword evidence="10" id="KW-1133">Transmembrane helix</keyword>
<evidence type="ECO:0000259" key="13">
    <source>
        <dbReference type="PROSITE" id="PS51136"/>
    </source>
</evidence>
<dbReference type="Pfam" id="PF10537">
    <property type="entry name" value="WAC_Acf1_DNA_bd"/>
    <property type="match status" value="1"/>
</dbReference>
<feature type="transmembrane region" description="Helical" evidence="10">
    <location>
        <begin position="1210"/>
        <end position="1235"/>
    </location>
</feature>
<dbReference type="PROSITE" id="PS01359">
    <property type="entry name" value="ZF_PHD_1"/>
    <property type="match status" value="1"/>
</dbReference>
<evidence type="ECO:0000256" key="3">
    <source>
        <dbReference type="ARBA" id="ARBA00022771"/>
    </source>
</evidence>
<dbReference type="Gene3D" id="3.30.40.10">
    <property type="entry name" value="Zinc/RING finger domain, C3HC4 (zinc finger)"/>
    <property type="match status" value="1"/>
</dbReference>
<dbReference type="Pfam" id="PF00628">
    <property type="entry name" value="PHD"/>
    <property type="match status" value="1"/>
</dbReference>
<evidence type="ECO:0000256" key="10">
    <source>
        <dbReference type="SAM" id="Phobius"/>
    </source>
</evidence>
<evidence type="ECO:0000313" key="14">
    <source>
        <dbReference type="EMBL" id="KFD60250.1"/>
    </source>
</evidence>